<feature type="transmembrane region" description="Helical" evidence="1">
    <location>
        <begin position="198"/>
        <end position="219"/>
    </location>
</feature>
<feature type="domain" description="DUF418" evidence="2">
    <location>
        <begin position="296"/>
        <end position="399"/>
    </location>
</feature>
<keyword evidence="1" id="KW-0472">Membrane</keyword>
<dbReference type="InterPro" id="IPR012429">
    <property type="entry name" value="HGSNAT_cat"/>
</dbReference>
<reference evidence="4 5" key="1">
    <citation type="submission" date="2023-03" db="EMBL/GenBank/DDBJ databases">
        <title>Complete genome sequences of several Auritidibacter ignavus strains isolated from ear infections.</title>
        <authorList>
            <person name="Baehr T."/>
            <person name="Baumhoegger A.M."/>
        </authorList>
    </citation>
    <scope>NUCLEOTIDE SEQUENCE [LARGE SCALE GENOMIC DNA]</scope>
    <source>
        <strain evidence="4 5">BABAE-6</strain>
    </source>
</reference>
<dbReference type="Pfam" id="PF04235">
    <property type="entry name" value="DUF418"/>
    <property type="match status" value="1"/>
</dbReference>
<feature type="domain" description="Heparan-alpha-glucosaminide N-acetyltransferase catalytic" evidence="3">
    <location>
        <begin position="15"/>
        <end position="195"/>
    </location>
</feature>
<gene>
    <name evidence="4" type="ORF">QDX21_10495</name>
</gene>
<evidence type="ECO:0000313" key="4">
    <source>
        <dbReference type="EMBL" id="WGH92719.1"/>
    </source>
</evidence>
<dbReference type="PANTHER" id="PTHR30590:SF2">
    <property type="entry name" value="INNER MEMBRANE PROTEIN"/>
    <property type="match status" value="1"/>
</dbReference>
<feature type="transmembrane region" description="Helical" evidence="1">
    <location>
        <begin position="367"/>
        <end position="386"/>
    </location>
</feature>
<feature type="transmembrane region" description="Helical" evidence="1">
    <location>
        <begin position="330"/>
        <end position="352"/>
    </location>
</feature>
<name>A0AAJ6AI48_9MICC</name>
<organism evidence="4 5">
    <name type="scientific">Auritidibacter ignavus</name>
    <dbReference type="NCBI Taxonomy" id="678932"/>
    <lineage>
        <taxon>Bacteria</taxon>
        <taxon>Bacillati</taxon>
        <taxon>Actinomycetota</taxon>
        <taxon>Actinomycetes</taxon>
        <taxon>Micrococcales</taxon>
        <taxon>Micrococcaceae</taxon>
        <taxon>Auritidibacter</taxon>
    </lineage>
</organism>
<dbReference type="Proteomes" id="UP001224674">
    <property type="component" value="Chromosome"/>
</dbReference>
<protein>
    <submittedName>
        <fullName evidence="4">DUF418 domain-containing protein</fullName>
    </submittedName>
</protein>
<evidence type="ECO:0000259" key="3">
    <source>
        <dbReference type="Pfam" id="PF07786"/>
    </source>
</evidence>
<keyword evidence="1" id="KW-0812">Transmembrane</keyword>
<dbReference type="InterPro" id="IPR052529">
    <property type="entry name" value="Bact_Transport_Assoc"/>
</dbReference>
<feature type="transmembrane region" description="Helical" evidence="1">
    <location>
        <begin position="164"/>
        <end position="186"/>
    </location>
</feature>
<dbReference type="InterPro" id="IPR007349">
    <property type="entry name" value="DUF418"/>
</dbReference>
<dbReference type="AlphaFoldDB" id="A0AAJ6AI48"/>
<dbReference type="PANTHER" id="PTHR30590">
    <property type="entry name" value="INNER MEMBRANE PROTEIN"/>
    <property type="match status" value="1"/>
</dbReference>
<dbReference type="Pfam" id="PF07786">
    <property type="entry name" value="HGSNAT_cat"/>
    <property type="match status" value="1"/>
</dbReference>
<sequence length="418" mass="44802">MLSFRSARTLMTPPRVPGLDVARALAIIGMIFAHMALIPELEISEPSTWPGIVHGFSSLLFALLAGISLAMMTGGTRRPDIEALPFLRLRLLGRAAIIFGIGLALEALGTPISVILPIFGMLYIAMMPFMRLRRRWLLVWASGFAIIGPVVLEMLNALSAFDGALAFLFFSPYPLTAWLALALTGMAIGRSNLRSIRLATVLALGGLVVAALGFFLASLTEDGAGTSLDEGSYSSYGGIYDSKDSYGYVEDGSFYPYDTEDSSSWKPGDVVPEEEPVDPVEWLRLGLTSSRPHTGGSLEIMLGLGVGATVLGACLLICRGPVRWVTYPLSAMGAMPLTVYAAHAVVTLIVYGNINLGDWIGPAEEDLTALFMVIGALIVCPLWMAVTGRGPLEALTRHVGRLASGELHRHETGRHAIQ</sequence>
<feature type="transmembrane region" description="Helical" evidence="1">
    <location>
        <begin position="21"/>
        <end position="39"/>
    </location>
</feature>
<evidence type="ECO:0000313" key="5">
    <source>
        <dbReference type="Proteomes" id="UP001224674"/>
    </source>
</evidence>
<feature type="transmembrane region" description="Helical" evidence="1">
    <location>
        <begin position="91"/>
        <end position="108"/>
    </location>
</feature>
<evidence type="ECO:0000259" key="2">
    <source>
        <dbReference type="Pfam" id="PF04235"/>
    </source>
</evidence>
<proteinExistence type="predicted"/>
<feature type="transmembrane region" description="Helical" evidence="1">
    <location>
        <begin position="114"/>
        <end position="130"/>
    </location>
</feature>
<accession>A0AAJ6AI48</accession>
<dbReference type="GeneID" id="83696251"/>
<dbReference type="RefSeq" id="WP_279673270.1">
    <property type="nucleotide sequence ID" value="NZ_CP122562.1"/>
</dbReference>
<feature type="transmembrane region" description="Helical" evidence="1">
    <location>
        <begin position="300"/>
        <end position="318"/>
    </location>
</feature>
<feature type="transmembrane region" description="Helical" evidence="1">
    <location>
        <begin position="51"/>
        <end position="70"/>
    </location>
</feature>
<feature type="transmembrane region" description="Helical" evidence="1">
    <location>
        <begin position="137"/>
        <end position="158"/>
    </location>
</feature>
<evidence type="ECO:0000256" key="1">
    <source>
        <dbReference type="SAM" id="Phobius"/>
    </source>
</evidence>
<keyword evidence="1" id="KW-1133">Transmembrane helix</keyword>
<dbReference type="EMBL" id="CP122566">
    <property type="protein sequence ID" value="WGH92719.1"/>
    <property type="molecule type" value="Genomic_DNA"/>
</dbReference>
<keyword evidence="5" id="KW-1185">Reference proteome</keyword>